<dbReference type="PANTHER" id="PTHR10545:SF42">
    <property type="entry name" value="ACETYLTRANSFERASE"/>
    <property type="match status" value="1"/>
</dbReference>
<comment type="caution">
    <text evidence="4">The sequence shown here is derived from an EMBL/GenBank/DDBJ whole genome shotgun (WGS) entry which is preliminary data.</text>
</comment>
<dbReference type="PANTHER" id="PTHR10545">
    <property type="entry name" value="DIAMINE N-ACETYLTRANSFERASE"/>
    <property type="match status" value="1"/>
</dbReference>
<dbReference type="PROSITE" id="PS51186">
    <property type="entry name" value="GNAT"/>
    <property type="match status" value="1"/>
</dbReference>
<accession>A0A8K0NNC0</accession>
<dbReference type="Pfam" id="PF00583">
    <property type="entry name" value="Acetyltransf_1"/>
    <property type="match status" value="1"/>
</dbReference>
<keyword evidence="1" id="KW-0808">Transferase</keyword>
<evidence type="ECO:0000313" key="5">
    <source>
        <dbReference type="Proteomes" id="UP000812966"/>
    </source>
</evidence>
<dbReference type="CDD" id="cd04301">
    <property type="entry name" value="NAT_SF"/>
    <property type="match status" value="1"/>
</dbReference>
<evidence type="ECO:0000256" key="2">
    <source>
        <dbReference type="ARBA" id="ARBA00023315"/>
    </source>
</evidence>
<dbReference type="Gene3D" id="3.40.630.30">
    <property type="match status" value="1"/>
</dbReference>
<dbReference type="AlphaFoldDB" id="A0A8K0NNC0"/>
<name>A0A8K0NNC0_9TREE</name>
<protein>
    <recommendedName>
        <fullName evidence="3">N-acetyltransferase domain-containing protein</fullName>
    </recommendedName>
</protein>
<keyword evidence="2" id="KW-0012">Acyltransferase</keyword>
<evidence type="ECO:0000313" key="4">
    <source>
        <dbReference type="EMBL" id="KAG7528713.1"/>
    </source>
</evidence>
<gene>
    <name evidence="4" type="ORF">FFLO_05974</name>
</gene>
<organism evidence="4 5">
    <name type="scientific">Filobasidium floriforme</name>
    <dbReference type="NCBI Taxonomy" id="5210"/>
    <lineage>
        <taxon>Eukaryota</taxon>
        <taxon>Fungi</taxon>
        <taxon>Dikarya</taxon>
        <taxon>Basidiomycota</taxon>
        <taxon>Agaricomycotina</taxon>
        <taxon>Tremellomycetes</taxon>
        <taxon>Filobasidiales</taxon>
        <taxon>Filobasidiaceae</taxon>
        <taxon>Filobasidium</taxon>
    </lineage>
</organism>
<dbReference type="SUPFAM" id="SSF55729">
    <property type="entry name" value="Acyl-CoA N-acyltransferases (Nat)"/>
    <property type="match status" value="1"/>
</dbReference>
<feature type="domain" description="N-acetyltransferase" evidence="3">
    <location>
        <begin position="6"/>
        <end position="165"/>
    </location>
</feature>
<dbReference type="Proteomes" id="UP000812966">
    <property type="component" value="Unassembled WGS sequence"/>
</dbReference>
<proteinExistence type="predicted"/>
<dbReference type="GO" id="GO:0008080">
    <property type="term" value="F:N-acetyltransferase activity"/>
    <property type="evidence" value="ECO:0007669"/>
    <property type="project" value="TreeGrafter"/>
</dbReference>
<evidence type="ECO:0000256" key="1">
    <source>
        <dbReference type="ARBA" id="ARBA00022679"/>
    </source>
</evidence>
<keyword evidence="5" id="KW-1185">Reference proteome</keyword>
<dbReference type="EMBL" id="JABELV010000170">
    <property type="protein sequence ID" value="KAG7528713.1"/>
    <property type="molecule type" value="Genomic_DNA"/>
</dbReference>
<evidence type="ECO:0000259" key="3">
    <source>
        <dbReference type="PROSITE" id="PS51186"/>
    </source>
</evidence>
<sequence>MTSNEFTITPIDSSTSYQAWYDLFRAYLVEGKDEQKFPADQYRKTFHRLVDTGPKGDVYGFMLLSPGDATPVGFALYLFHPTTWSEKGHCYLIDLYVHPGYRRKGGATGLIMRVKQEAKEGKITGKGSQHMLYWHTKKENKVARELYDKLAKNEQTVYEMVLDEE</sequence>
<dbReference type="InterPro" id="IPR016181">
    <property type="entry name" value="Acyl_CoA_acyltransferase"/>
</dbReference>
<dbReference type="InterPro" id="IPR000182">
    <property type="entry name" value="GNAT_dom"/>
</dbReference>
<reference evidence="4" key="1">
    <citation type="submission" date="2020-04" db="EMBL/GenBank/DDBJ databases">
        <title>Analysis of mating type loci in Filobasidium floriforme.</title>
        <authorList>
            <person name="Nowrousian M."/>
        </authorList>
    </citation>
    <scope>NUCLEOTIDE SEQUENCE</scope>
    <source>
        <strain evidence="4">CBS 6242</strain>
    </source>
</reference>
<dbReference type="InterPro" id="IPR051016">
    <property type="entry name" value="Diverse_Substrate_AcTransf"/>
</dbReference>